<dbReference type="InterPro" id="IPR054363">
    <property type="entry name" value="GH95_cat"/>
</dbReference>
<proteinExistence type="predicted"/>
<name>A0A1V4HDB5_9BACL</name>
<dbReference type="STRING" id="1469647.BC351_36385"/>
<accession>A0A1V4HDB5</accession>
<dbReference type="PIRSF" id="PIRSF007663">
    <property type="entry name" value="UCP007663"/>
    <property type="match status" value="1"/>
</dbReference>
<dbReference type="InterPro" id="IPR049053">
    <property type="entry name" value="AFCA-like_C"/>
</dbReference>
<evidence type="ECO:0000313" key="4">
    <source>
        <dbReference type="EMBL" id="OPH50121.1"/>
    </source>
</evidence>
<protein>
    <submittedName>
        <fullName evidence="4">Uncharacterized protein</fullName>
    </submittedName>
</protein>
<dbReference type="Gene3D" id="1.50.10.10">
    <property type="match status" value="1"/>
</dbReference>
<dbReference type="InterPro" id="IPR008928">
    <property type="entry name" value="6-hairpin_glycosidase_sf"/>
</dbReference>
<dbReference type="Pfam" id="PF14498">
    <property type="entry name" value="Glyco_hyd_65N_2"/>
    <property type="match status" value="1"/>
</dbReference>
<evidence type="ECO:0000259" key="2">
    <source>
        <dbReference type="Pfam" id="PF21307"/>
    </source>
</evidence>
<feature type="domain" description="Glycosyl hydrolase family 95 N-terminal" evidence="1">
    <location>
        <begin position="8"/>
        <end position="241"/>
    </location>
</feature>
<sequence length="754" mass="85980">MENQPLHLRYKKPANDWENEALPIGNGRLGGMVFGGIQEERIQFNEESLFSGKPSKVNLEAHKELQPIRDYLAKQDYAAAQHHANEIFLEKSSYGDRSDFGMYQNFGDIAIIFDHPHHALNYIRELSLDEGIARVSYTINGKQYLREYFSSYPDDLMVLRFTCSETQSLHMTFRYNSGQENSKVFVKNNNKLILEGQADYLDFQASLLVTRKGGKLVSGEDSISVQGADEVVVYFNAATDYLPVEPNFKGKDYATINKTLISHALEKGYEALKTRHIQDHQQLFHRLSLQITGVDDKHLPTNERLVNYRDGREDAGLETLLFQYGRYLLIASSREGGLPANLQGIWNNSNNPVWGSMFCFNINLNMNYWHAQTTNLSECHMPLIQFIDSMRASGRISAKAYFNVGGWFAAKKSDLWRFTQPYAEAKNGLFMGGSGWLCQDVWEYYSFTRDEEYLRNIAYPIIKESAQFYLDFLVENEDGYLVSSPTTSPEHHFKLEGASYSVSDGTEIDHRIVEELYNNCIESSRILGIDEEFRELLMKEVVKIAPTKIGRNGNIQEWYHDWDDAEVEHRHLSHLYGVHPGHAITPAHASEFVYAAKVSLDRRGDLETGWSRAWKVNLWARLWDGNRAYKIISNIVKDRTNDNLFTTHPPFQIDGNFGFTAGVAEMLLQSSYAGEIRLLPALPDQWGSGQVSGLKARGGFEVSMTWSEGRLTSATIQGKPSSQGRLRHGKELTAFVIPENGIYEYTRIDPISWT</sequence>
<dbReference type="PANTHER" id="PTHR31084">
    <property type="entry name" value="ALPHA-L-FUCOSIDASE 2"/>
    <property type="match status" value="1"/>
</dbReference>
<dbReference type="GO" id="GO:0004560">
    <property type="term" value="F:alpha-L-fucosidase activity"/>
    <property type="evidence" value="ECO:0007669"/>
    <property type="project" value="InterPro"/>
</dbReference>
<evidence type="ECO:0000259" key="1">
    <source>
        <dbReference type="Pfam" id="PF14498"/>
    </source>
</evidence>
<feature type="domain" description="Alpha fucosidase A-like C-terminal" evidence="2">
    <location>
        <begin position="671"/>
        <end position="732"/>
    </location>
</feature>
<dbReference type="InterPro" id="IPR012341">
    <property type="entry name" value="6hp_glycosidase-like_sf"/>
</dbReference>
<comment type="caution">
    <text evidence="4">The sequence shown here is derived from an EMBL/GenBank/DDBJ whole genome shotgun (WGS) entry which is preliminary data.</text>
</comment>
<evidence type="ECO:0000259" key="3">
    <source>
        <dbReference type="Pfam" id="PF22124"/>
    </source>
</evidence>
<dbReference type="InterPro" id="IPR027414">
    <property type="entry name" value="GH95_N_dom"/>
</dbReference>
<dbReference type="Proteomes" id="UP000190626">
    <property type="component" value="Unassembled WGS sequence"/>
</dbReference>
<dbReference type="Pfam" id="PF22124">
    <property type="entry name" value="Glyco_hydro_95_cat"/>
    <property type="match status" value="1"/>
</dbReference>
<dbReference type="GO" id="GO:0005975">
    <property type="term" value="P:carbohydrate metabolic process"/>
    <property type="evidence" value="ECO:0007669"/>
    <property type="project" value="InterPro"/>
</dbReference>
<gene>
    <name evidence="4" type="ORF">BC351_36385</name>
</gene>
<feature type="domain" description="Glycosyl hydrolase family 95 catalytic" evidence="3">
    <location>
        <begin position="268"/>
        <end position="667"/>
    </location>
</feature>
<organism evidence="4 5">
    <name type="scientific">Paenibacillus ferrarius</name>
    <dbReference type="NCBI Taxonomy" id="1469647"/>
    <lineage>
        <taxon>Bacteria</taxon>
        <taxon>Bacillati</taxon>
        <taxon>Bacillota</taxon>
        <taxon>Bacilli</taxon>
        <taxon>Bacillales</taxon>
        <taxon>Paenibacillaceae</taxon>
        <taxon>Paenibacillus</taxon>
    </lineage>
</organism>
<dbReference type="AlphaFoldDB" id="A0A1V4HDB5"/>
<dbReference type="EMBL" id="MBTG01000035">
    <property type="protein sequence ID" value="OPH50121.1"/>
    <property type="molecule type" value="Genomic_DNA"/>
</dbReference>
<dbReference type="Pfam" id="PF21307">
    <property type="entry name" value="Glyco_hydro_95_C"/>
    <property type="match status" value="1"/>
</dbReference>
<dbReference type="FunFam" id="1.50.10.10:FF:000028">
    <property type="entry name" value="Alpha-L-fucosidase 2"/>
    <property type="match status" value="1"/>
</dbReference>
<dbReference type="PANTHER" id="PTHR31084:SF0">
    <property type="entry name" value="ALPHA-L-FUCOSIDASE 2"/>
    <property type="match status" value="1"/>
</dbReference>
<dbReference type="SUPFAM" id="SSF48208">
    <property type="entry name" value="Six-hairpin glycosidases"/>
    <property type="match status" value="1"/>
</dbReference>
<keyword evidence="5" id="KW-1185">Reference proteome</keyword>
<reference evidence="5" key="1">
    <citation type="submission" date="2016-07" db="EMBL/GenBank/DDBJ databases">
        <authorList>
            <person name="Florea S."/>
            <person name="Webb J.S."/>
            <person name="Jaromczyk J."/>
            <person name="Schardl C.L."/>
        </authorList>
    </citation>
    <scope>NUCLEOTIDE SEQUENCE [LARGE SCALE GENOMIC DNA]</scope>
    <source>
        <strain evidence="5">CY1</strain>
    </source>
</reference>
<dbReference type="InterPro" id="IPR016518">
    <property type="entry name" value="Alpha-L-fucosidase"/>
</dbReference>
<dbReference type="RefSeq" id="WP_079418094.1">
    <property type="nucleotide sequence ID" value="NZ_MBTG01000035.1"/>
</dbReference>
<dbReference type="OrthoDB" id="9802600at2"/>
<evidence type="ECO:0000313" key="5">
    <source>
        <dbReference type="Proteomes" id="UP000190626"/>
    </source>
</evidence>